<dbReference type="PANTHER" id="PTHR43827">
    <property type="entry name" value="2,5-DIKETO-D-GLUCONIC ACID REDUCTASE"/>
    <property type="match status" value="1"/>
</dbReference>
<dbReference type="Pfam" id="PF00248">
    <property type="entry name" value="Aldo_ket_red"/>
    <property type="match status" value="1"/>
</dbReference>
<protein>
    <submittedName>
        <fullName evidence="5">Aldo/keto reductase family protein</fullName>
    </submittedName>
</protein>
<proteinExistence type="inferred from homology"/>
<dbReference type="PANTHER" id="PTHR43827:SF3">
    <property type="entry name" value="NADP-DEPENDENT OXIDOREDUCTASE DOMAIN-CONTAINING PROTEIN"/>
    <property type="match status" value="1"/>
</dbReference>
<feature type="domain" description="NADP-dependent oxidoreductase" evidence="4">
    <location>
        <begin position="30"/>
        <end position="301"/>
    </location>
</feature>
<gene>
    <name evidence="5" type="ORF">Hokovirus_1_5</name>
</gene>
<evidence type="ECO:0000256" key="1">
    <source>
        <dbReference type="ARBA" id="ARBA00007905"/>
    </source>
</evidence>
<dbReference type="PRINTS" id="PR00069">
    <property type="entry name" value="ALDKETRDTASE"/>
</dbReference>
<keyword evidence="2" id="KW-0521">NADP</keyword>
<name>A0A1V0SEI7_9VIRU</name>
<evidence type="ECO:0000259" key="4">
    <source>
        <dbReference type="Pfam" id="PF00248"/>
    </source>
</evidence>
<evidence type="ECO:0000256" key="3">
    <source>
        <dbReference type="ARBA" id="ARBA00023002"/>
    </source>
</evidence>
<dbReference type="EMBL" id="KY684103">
    <property type="protein sequence ID" value="ARF10126.1"/>
    <property type="molecule type" value="Genomic_DNA"/>
</dbReference>
<evidence type="ECO:0000256" key="2">
    <source>
        <dbReference type="ARBA" id="ARBA00022857"/>
    </source>
</evidence>
<dbReference type="InterPro" id="IPR023210">
    <property type="entry name" value="NADP_OxRdtase_dom"/>
</dbReference>
<dbReference type="SUPFAM" id="SSF51430">
    <property type="entry name" value="NAD(P)-linked oxidoreductase"/>
    <property type="match status" value="1"/>
</dbReference>
<accession>A0A1V0SEI7</accession>
<comment type="similarity">
    <text evidence="1">Belongs to the aldo/keto reductase family.</text>
</comment>
<dbReference type="InterPro" id="IPR020471">
    <property type="entry name" value="AKR"/>
</dbReference>
<reference evidence="5" key="1">
    <citation type="journal article" date="2017" name="Science">
        <title>Giant viruses with an expanded complement of translation system components.</title>
        <authorList>
            <person name="Schulz F."/>
            <person name="Yutin N."/>
            <person name="Ivanova N.N."/>
            <person name="Ortega D.R."/>
            <person name="Lee T.K."/>
            <person name="Vierheilig J."/>
            <person name="Daims H."/>
            <person name="Horn M."/>
            <person name="Wagner M."/>
            <person name="Jensen G.J."/>
            <person name="Kyrpides N.C."/>
            <person name="Koonin E.V."/>
            <person name="Woyke T."/>
        </authorList>
    </citation>
    <scope>NUCLEOTIDE SEQUENCE</scope>
    <source>
        <strain evidence="5">HKV1</strain>
    </source>
</reference>
<organism evidence="5">
    <name type="scientific">Hokovirus HKV1</name>
    <dbReference type="NCBI Taxonomy" id="1977638"/>
    <lineage>
        <taxon>Viruses</taxon>
        <taxon>Varidnaviria</taxon>
        <taxon>Bamfordvirae</taxon>
        <taxon>Nucleocytoviricota</taxon>
        <taxon>Megaviricetes</taxon>
        <taxon>Imitervirales</taxon>
        <taxon>Mimiviridae</taxon>
        <taxon>Klosneuvirinae</taxon>
        <taxon>Hokovirus</taxon>
    </lineage>
</organism>
<sequence>MNITYHKYKKYKNKYINLKHCMHGGNKYILGFGTDLISEKYLPKQKCIELLELAIKNGYKIIDSANMYNNKDLITEALNNLISQNIIKRQDIKIIYKSFLPDIVDSLSDNIITDNNEYEDYINDLNDTINKFGYIDYYMFHSVPYQDNKNINVCMTYIRNLMNKKLILEFGVSNTSNELPCNMIDTLGNISVIENKFNHTMINNNNLKYYNDCINSNVKVIVYGALGGKQTGACGSKYIYTSPYPILDKLTHPNITSIAETYNLDKHMLILAYETVKYNFMHIPSSSNPNRIIDNILYYNKSIELLINNNDLLNKIDQDFNYDDRNKITTIANYFSNANDIFNVIGSYKGRLNLLYNLCFQDSPICKFIINFLPKIQGIDKIIFLNGFIFSCEVALKKNKFIDFENAINLLKQEYINEYLNIMKITFLNENVYEGTINYDSETYYDPDTYIINEINNFINYISMSSLLIQKNIRFNFNISMLYIDDLIGYKYNYLCYFKNTNLKICKIAVHKTTNVSDIIESYLSKINFVNISNIIISEIPIVLNNQKSTLFALTDINSDENLNYLNNNLNNITKYIENTNFKDLTYYKHDETTWHLYVYLPKENTIITMYIKPPYMYKKIPIRGNVTRYINVNNILNYFKEFSSFKNKKNKIYSINNNNFTYINDDYTKHNLDYHEIIIIDNYDSDNFINNIKENINNIHKYIDESYKYANPVYKFHNFIIS</sequence>
<dbReference type="Gene3D" id="3.20.20.100">
    <property type="entry name" value="NADP-dependent oxidoreductase domain"/>
    <property type="match status" value="1"/>
</dbReference>
<evidence type="ECO:0000313" key="5">
    <source>
        <dbReference type="EMBL" id="ARF10126.1"/>
    </source>
</evidence>
<keyword evidence="3" id="KW-0560">Oxidoreductase</keyword>
<dbReference type="InterPro" id="IPR036812">
    <property type="entry name" value="NAD(P)_OxRdtase_dom_sf"/>
</dbReference>
<dbReference type="GO" id="GO:0016616">
    <property type="term" value="F:oxidoreductase activity, acting on the CH-OH group of donors, NAD or NADP as acceptor"/>
    <property type="evidence" value="ECO:0007669"/>
    <property type="project" value="UniProtKB-ARBA"/>
</dbReference>